<evidence type="ECO:0000313" key="4">
    <source>
        <dbReference type="Proteomes" id="UP000886667"/>
    </source>
</evidence>
<proteinExistence type="predicted"/>
<dbReference type="InterPro" id="IPR029061">
    <property type="entry name" value="THDP-binding"/>
</dbReference>
<dbReference type="SUPFAM" id="SSF52518">
    <property type="entry name" value="Thiamin diphosphate-binding fold (THDP-binding)"/>
    <property type="match status" value="1"/>
</dbReference>
<reference evidence="3" key="1">
    <citation type="journal article" date="2021" name="Proc. Natl. Acad. Sci. U.S.A.">
        <title>Global biogeography of chemosynthetic symbionts reveals both localized and globally distributed symbiont groups. .</title>
        <authorList>
            <person name="Osvatic J.T."/>
            <person name="Wilkins L.G.E."/>
            <person name="Leibrecht L."/>
            <person name="Leray M."/>
            <person name="Zauner S."/>
            <person name="Polzin J."/>
            <person name="Camacho Y."/>
            <person name="Gros O."/>
            <person name="van Gils J.A."/>
            <person name="Eisen J.A."/>
            <person name="Petersen J.M."/>
            <person name="Yuen B."/>
        </authorList>
    </citation>
    <scope>NUCLEOTIDE SEQUENCE</scope>
    <source>
        <strain evidence="3">MAGclacostrist064TRANS</strain>
    </source>
</reference>
<dbReference type="InterPro" id="IPR051157">
    <property type="entry name" value="PDH/Transketolase"/>
</dbReference>
<dbReference type="InterPro" id="IPR041621">
    <property type="entry name" value="PDH_E1_M"/>
</dbReference>
<evidence type="ECO:0000313" key="3">
    <source>
        <dbReference type="EMBL" id="MCG7945391.1"/>
    </source>
</evidence>
<dbReference type="AlphaFoldDB" id="A0A9E4K9L9"/>
<dbReference type="EMBL" id="JAEPCM010000096">
    <property type="protein sequence ID" value="MCG7945391.1"/>
    <property type="molecule type" value="Genomic_DNA"/>
</dbReference>
<sequence length="352" mass="39451">LGIYSSVGQLYEPVDADQVMFYREDKKGQILQEGINEAGAMSSWIAAATSYSNHGVSMIPFYIYYSMFGFQRIGDLAWAAGDMQARGFLIGGTAGRTTLAGEGLQHQDGHSHLVAATIPNCVSYDPAFAYELTVIVLDGMRRMYQQQENVFYYITVMNENYLQPAMPEGVEEGIVKGMYRLKKGGKQKKRVQLLGSGTILREVIAAAELLEKDFNVTADIWSVTSFNELRREGLDVERWNTLHPEEDQRQSYVTQQLSGQQGPVVAATDYIRSYADQIRPFVPATYSVLGTDGYGRSDMRSQLRKFFEVNRYYVALAALKSLADQGDLKEEVVTQAIKKYKIDPDKPNPCTV</sequence>
<keyword evidence="3" id="KW-0670">Pyruvate</keyword>
<dbReference type="InterPro" id="IPR055152">
    <property type="entry name" value="Transketolase-like_C_2"/>
</dbReference>
<evidence type="ECO:0000259" key="2">
    <source>
        <dbReference type="Pfam" id="PF22613"/>
    </source>
</evidence>
<feature type="non-terminal residue" evidence="3">
    <location>
        <position position="1"/>
    </location>
</feature>
<dbReference type="Gene3D" id="3.40.50.920">
    <property type="match status" value="1"/>
</dbReference>
<accession>A0A9E4K9L9</accession>
<dbReference type="SUPFAM" id="SSF52922">
    <property type="entry name" value="TK C-terminal domain-like"/>
    <property type="match status" value="1"/>
</dbReference>
<dbReference type="Pfam" id="PF17831">
    <property type="entry name" value="PDH_E1_M"/>
    <property type="match status" value="1"/>
</dbReference>
<dbReference type="Proteomes" id="UP000886667">
    <property type="component" value="Unassembled WGS sequence"/>
</dbReference>
<dbReference type="Gene3D" id="3.40.50.970">
    <property type="match status" value="1"/>
</dbReference>
<dbReference type="InterPro" id="IPR009014">
    <property type="entry name" value="Transketo_C/PFOR_II"/>
</dbReference>
<evidence type="ECO:0000259" key="1">
    <source>
        <dbReference type="Pfam" id="PF17831"/>
    </source>
</evidence>
<comment type="caution">
    <text evidence="3">The sequence shown here is derived from an EMBL/GenBank/DDBJ whole genome shotgun (WGS) entry which is preliminary data.</text>
</comment>
<feature type="domain" description="Transketolase-like C-terminal" evidence="2">
    <location>
        <begin position="177"/>
        <end position="309"/>
    </location>
</feature>
<dbReference type="PANTHER" id="PTHR43825:SF3">
    <property type="entry name" value="PYRUVATE DEHYDROGENASE E1 COMPONENT"/>
    <property type="match status" value="1"/>
</dbReference>
<name>A0A9E4K9L9_9GAMM</name>
<organism evidence="3 4">
    <name type="scientific">Candidatus Thiodiazotropha taylori</name>
    <dbReference type="NCBI Taxonomy" id="2792791"/>
    <lineage>
        <taxon>Bacteria</taxon>
        <taxon>Pseudomonadati</taxon>
        <taxon>Pseudomonadota</taxon>
        <taxon>Gammaproteobacteria</taxon>
        <taxon>Chromatiales</taxon>
        <taxon>Sedimenticolaceae</taxon>
        <taxon>Candidatus Thiodiazotropha</taxon>
    </lineage>
</organism>
<gene>
    <name evidence="3" type="primary">aceE</name>
    <name evidence="3" type="ORF">JAZ07_03490</name>
</gene>
<dbReference type="Pfam" id="PF22613">
    <property type="entry name" value="Transketolase_C_1"/>
    <property type="match status" value="1"/>
</dbReference>
<protein>
    <submittedName>
        <fullName evidence="3">Pyruvate dehydrogenase (Acetyl-transferring), homodimeric type</fullName>
    </submittedName>
</protein>
<feature type="domain" description="Pyruvate dehydrogenase E1 component middle" evidence="1">
    <location>
        <begin position="1"/>
        <end position="164"/>
    </location>
</feature>
<dbReference type="PANTHER" id="PTHR43825">
    <property type="entry name" value="PYRUVATE DEHYDROGENASE E1 COMPONENT"/>
    <property type="match status" value="1"/>
</dbReference>